<keyword evidence="3" id="KW-1185">Reference proteome</keyword>
<feature type="domain" description="Transcription factor TFIIIC triple barrel" evidence="1">
    <location>
        <begin position="17"/>
        <end position="110"/>
    </location>
</feature>
<dbReference type="Gene3D" id="2.60.40.4370">
    <property type="match status" value="1"/>
</dbReference>
<dbReference type="EMBL" id="JADBJN010000001">
    <property type="protein sequence ID" value="KAG5680845.1"/>
    <property type="molecule type" value="Genomic_DNA"/>
</dbReference>
<sequence length="192" mass="22478">MESLNNLENLEEDEYIEEEMLVYVDIEPTSLTVNQIKNASCFKIVGNDKNAIIQVDGKFFEGEYDYSIGTHVFFEKDEETPVDELYSRCDCHYKFISKTNKTLKMNRILLKDLSEKDTNDDDIRNQNIENINNTLKATRTYEQALNLFLPKDKNPPRKITGEDEKISLEIVNKYHTTDLEDMTEKEIVTHLH</sequence>
<comment type="caution">
    <text evidence="2">The sequence shown here is derived from an EMBL/GenBank/DDBJ whole genome shotgun (WGS) entry which is preliminary data.</text>
</comment>
<dbReference type="InterPro" id="IPR019481">
    <property type="entry name" value="TFIIIC_triple_barrel"/>
</dbReference>
<name>A0A9J6CFX5_POLVA</name>
<dbReference type="OrthoDB" id="1877767at2759"/>
<proteinExistence type="predicted"/>
<reference evidence="2" key="1">
    <citation type="submission" date="2021-03" db="EMBL/GenBank/DDBJ databases">
        <title>Chromosome level genome of the anhydrobiotic midge Polypedilum vanderplanki.</title>
        <authorList>
            <person name="Yoshida Y."/>
            <person name="Kikawada T."/>
            <person name="Gusev O."/>
        </authorList>
    </citation>
    <scope>NUCLEOTIDE SEQUENCE</scope>
    <source>
        <strain evidence="2">NIAS01</strain>
        <tissue evidence="2">Whole body or cell culture</tissue>
    </source>
</reference>
<accession>A0A9J6CFX5</accession>
<evidence type="ECO:0000259" key="1">
    <source>
        <dbReference type="Pfam" id="PF10419"/>
    </source>
</evidence>
<organism evidence="2 3">
    <name type="scientific">Polypedilum vanderplanki</name>
    <name type="common">Sleeping chironomid midge</name>
    <dbReference type="NCBI Taxonomy" id="319348"/>
    <lineage>
        <taxon>Eukaryota</taxon>
        <taxon>Metazoa</taxon>
        <taxon>Ecdysozoa</taxon>
        <taxon>Arthropoda</taxon>
        <taxon>Hexapoda</taxon>
        <taxon>Insecta</taxon>
        <taxon>Pterygota</taxon>
        <taxon>Neoptera</taxon>
        <taxon>Endopterygota</taxon>
        <taxon>Diptera</taxon>
        <taxon>Nematocera</taxon>
        <taxon>Chironomoidea</taxon>
        <taxon>Chironomidae</taxon>
        <taxon>Chironominae</taxon>
        <taxon>Polypedilum</taxon>
        <taxon>Polypedilum</taxon>
    </lineage>
</organism>
<protein>
    <recommendedName>
        <fullName evidence="1">Transcription factor TFIIIC triple barrel domain-containing protein</fullName>
    </recommendedName>
</protein>
<dbReference type="AlphaFoldDB" id="A0A9J6CFX5"/>
<dbReference type="Pfam" id="PF10419">
    <property type="entry name" value="TFIIIC_sub6"/>
    <property type="match status" value="1"/>
</dbReference>
<evidence type="ECO:0000313" key="2">
    <source>
        <dbReference type="EMBL" id="KAG5680845.1"/>
    </source>
</evidence>
<evidence type="ECO:0000313" key="3">
    <source>
        <dbReference type="Proteomes" id="UP001107558"/>
    </source>
</evidence>
<gene>
    <name evidence="2" type="ORF">PVAND_010326</name>
</gene>
<dbReference type="Proteomes" id="UP001107558">
    <property type="component" value="Chromosome 1"/>
</dbReference>